<reference evidence="5 6" key="1">
    <citation type="submission" date="2024-06" db="EMBL/GenBank/DDBJ databases">
        <title>Chitinophaga defluvii sp. nov., isolated from municipal sewage.</title>
        <authorList>
            <person name="Zhang L."/>
        </authorList>
    </citation>
    <scope>NUCLEOTIDE SEQUENCE [LARGE SCALE GENOMIC DNA]</scope>
    <source>
        <strain evidence="5 6">H8</strain>
    </source>
</reference>
<dbReference type="RefSeq" id="WP_354658746.1">
    <property type="nucleotide sequence ID" value="NZ_JBEXAC010000001.1"/>
</dbReference>
<dbReference type="Proteomes" id="UP001549749">
    <property type="component" value="Unassembled WGS sequence"/>
</dbReference>
<protein>
    <submittedName>
        <fullName evidence="5">Carbohydrate kinase family protein</fullName>
    </submittedName>
</protein>
<dbReference type="GO" id="GO:0016301">
    <property type="term" value="F:kinase activity"/>
    <property type="evidence" value="ECO:0007669"/>
    <property type="project" value="UniProtKB-KW"/>
</dbReference>
<name>A0ABV2SZ91_9BACT</name>
<keyword evidence="2" id="KW-0808">Transferase</keyword>
<comment type="similarity">
    <text evidence="1">Belongs to the carbohydrate kinase PfkB family.</text>
</comment>
<keyword evidence="6" id="KW-1185">Reference proteome</keyword>
<dbReference type="PANTHER" id="PTHR43085">
    <property type="entry name" value="HEXOKINASE FAMILY MEMBER"/>
    <property type="match status" value="1"/>
</dbReference>
<dbReference type="InterPro" id="IPR011611">
    <property type="entry name" value="PfkB_dom"/>
</dbReference>
<organism evidence="5 6">
    <name type="scientific">Chitinophaga defluvii</name>
    <dbReference type="NCBI Taxonomy" id="3163343"/>
    <lineage>
        <taxon>Bacteria</taxon>
        <taxon>Pseudomonadati</taxon>
        <taxon>Bacteroidota</taxon>
        <taxon>Chitinophagia</taxon>
        <taxon>Chitinophagales</taxon>
        <taxon>Chitinophagaceae</taxon>
        <taxon>Chitinophaga</taxon>
    </lineage>
</organism>
<sequence>MRKYDAVIAGYICVDLIPTFKSNIQVSEVSDLLRPGKLVEIAGMESTLGGVVANTGMAMKKFSKQVYLNGLIGSDFIGVIARAALDKYELSEGIRTVNGVGTAFGLVIAPPGVDRMFLEAPGCSELFDVEHINYEAVADSRLFHFGYPPLLHKFYRQKGKQLIALFKKINDLGVVTSLDFSLPDADSESGRVNWLEILKKTLPYTDIFAPSLEEALKMIFPYEYTIIEAEDGDFVDKVPLDLIKELGETLVAYGANIVLIKAAHRGVFLWTGDVASVNKKNTLHLSPAEWNNRQLWCNAYPVAEEKVKSTSGAGDTAVAAFLTAILNGESPGAAMKYAAVAGRNNLYCNDVYREMADWAAMTKELKRVANDVRNVTDLIISAASNSNC</sequence>
<evidence type="ECO:0000313" key="6">
    <source>
        <dbReference type="Proteomes" id="UP001549749"/>
    </source>
</evidence>
<evidence type="ECO:0000256" key="3">
    <source>
        <dbReference type="ARBA" id="ARBA00022777"/>
    </source>
</evidence>
<evidence type="ECO:0000256" key="1">
    <source>
        <dbReference type="ARBA" id="ARBA00010688"/>
    </source>
</evidence>
<dbReference type="InterPro" id="IPR050306">
    <property type="entry name" value="PfkB_Carbo_kinase"/>
</dbReference>
<dbReference type="Pfam" id="PF00294">
    <property type="entry name" value="PfkB"/>
    <property type="match status" value="1"/>
</dbReference>
<evidence type="ECO:0000313" key="5">
    <source>
        <dbReference type="EMBL" id="MET6996098.1"/>
    </source>
</evidence>
<gene>
    <name evidence="5" type="ORF">ABR189_01900</name>
</gene>
<dbReference type="SUPFAM" id="SSF53613">
    <property type="entry name" value="Ribokinase-like"/>
    <property type="match status" value="1"/>
</dbReference>
<dbReference type="PANTHER" id="PTHR43085:SF57">
    <property type="entry name" value="CARBOHYDRATE KINASE PFKB DOMAIN-CONTAINING PROTEIN"/>
    <property type="match status" value="1"/>
</dbReference>
<feature type="domain" description="Carbohydrate kinase PfkB" evidence="4">
    <location>
        <begin position="23"/>
        <end position="342"/>
    </location>
</feature>
<evidence type="ECO:0000256" key="2">
    <source>
        <dbReference type="ARBA" id="ARBA00022679"/>
    </source>
</evidence>
<dbReference type="Gene3D" id="3.40.1190.20">
    <property type="match status" value="1"/>
</dbReference>
<proteinExistence type="inferred from homology"/>
<keyword evidence="3 5" id="KW-0418">Kinase</keyword>
<dbReference type="EMBL" id="JBEXAC010000001">
    <property type="protein sequence ID" value="MET6996098.1"/>
    <property type="molecule type" value="Genomic_DNA"/>
</dbReference>
<accession>A0ABV2SZ91</accession>
<dbReference type="InterPro" id="IPR002173">
    <property type="entry name" value="Carboh/pur_kinase_PfkB_CS"/>
</dbReference>
<dbReference type="PROSITE" id="PS00584">
    <property type="entry name" value="PFKB_KINASES_2"/>
    <property type="match status" value="1"/>
</dbReference>
<comment type="caution">
    <text evidence="5">The sequence shown here is derived from an EMBL/GenBank/DDBJ whole genome shotgun (WGS) entry which is preliminary data.</text>
</comment>
<dbReference type="InterPro" id="IPR029056">
    <property type="entry name" value="Ribokinase-like"/>
</dbReference>
<evidence type="ECO:0000259" key="4">
    <source>
        <dbReference type="Pfam" id="PF00294"/>
    </source>
</evidence>